<feature type="domain" description="Acyltransferase 3" evidence="2">
    <location>
        <begin position="34"/>
        <end position="356"/>
    </location>
</feature>
<name>A0ABQ5V4S1_9PROT</name>
<feature type="transmembrane region" description="Helical" evidence="1">
    <location>
        <begin position="66"/>
        <end position="87"/>
    </location>
</feature>
<reference evidence="3" key="1">
    <citation type="journal article" date="2014" name="Int. J. Syst. Evol. Microbiol.">
        <title>Complete genome of a new Firmicutes species belonging to the dominant human colonic microbiota ('Ruminococcus bicirculans') reveals two chromosomes and a selective capacity to utilize plant glucans.</title>
        <authorList>
            <consortium name="NISC Comparative Sequencing Program"/>
            <person name="Wegmann U."/>
            <person name="Louis P."/>
            <person name="Goesmann A."/>
            <person name="Henrissat B."/>
            <person name="Duncan S.H."/>
            <person name="Flint H.J."/>
        </authorList>
    </citation>
    <scope>NUCLEOTIDE SEQUENCE</scope>
    <source>
        <strain evidence="3">NBRC 108216</strain>
    </source>
</reference>
<feature type="transmembrane region" description="Helical" evidence="1">
    <location>
        <begin position="309"/>
        <end position="326"/>
    </location>
</feature>
<organism evidence="3 4">
    <name type="scientific">Algimonas porphyrae</name>
    <dbReference type="NCBI Taxonomy" id="1128113"/>
    <lineage>
        <taxon>Bacteria</taxon>
        <taxon>Pseudomonadati</taxon>
        <taxon>Pseudomonadota</taxon>
        <taxon>Alphaproteobacteria</taxon>
        <taxon>Maricaulales</taxon>
        <taxon>Robiginitomaculaceae</taxon>
        <taxon>Algimonas</taxon>
    </lineage>
</organism>
<feature type="transmembrane region" description="Helical" evidence="1">
    <location>
        <begin position="190"/>
        <end position="207"/>
    </location>
</feature>
<dbReference type="EMBL" id="BSNJ01000009">
    <property type="protein sequence ID" value="GLQ22075.1"/>
    <property type="molecule type" value="Genomic_DNA"/>
</dbReference>
<feature type="transmembrane region" description="Helical" evidence="1">
    <location>
        <begin position="338"/>
        <end position="358"/>
    </location>
</feature>
<evidence type="ECO:0000313" key="4">
    <source>
        <dbReference type="Proteomes" id="UP001161390"/>
    </source>
</evidence>
<feature type="transmembrane region" description="Helical" evidence="1">
    <location>
        <begin position="213"/>
        <end position="236"/>
    </location>
</feature>
<dbReference type="PANTHER" id="PTHR23028">
    <property type="entry name" value="ACETYLTRANSFERASE"/>
    <property type="match status" value="1"/>
</dbReference>
<feature type="transmembrane region" description="Helical" evidence="1">
    <location>
        <begin position="35"/>
        <end position="54"/>
    </location>
</feature>
<accession>A0ABQ5V4S1</accession>
<dbReference type="InterPro" id="IPR002656">
    <property type="entry name" value="Acyl_transf_3_dom"/>
</dbReference>
<dbReference type="Proteomes" id="UP001161390">
    <property type="component" value="Unassembled WGS sequence"/>
</dbReference>
<feature type="transmembrane region" description="Helical" evidence="1">
    <location>
        <begin position="107"/>
        <end position="131"/>
    </location>
</feature>
<protein>
    <submittedName>
        <fullName evidence="3">Exopolysaccharide production protein ExoZ</fullName>
    </submittedName>
</protein>
<feature type="transmembrane region" description="Helical" evidence="1">
    <location>
        <begin position="270"/>
        <end position="289"/>
    </location>
</feature>
<dbReference type="PANTHER" id="PTHR23028:SF131">
    <property type="entry name" value="BLR2367 PROTEIN"/>
    <property type="match status" value="1"/>
</dbReference>
<evidence type="ECO:0000313" key="3">
    <source>
        <dbReference type="EMBL" id="GLQ22075.1"/>
    </source>
</evidence>
<evidence type="ECO:0000256" key="1">
    <source>
        <dbReference type="SAM" id="Phobius"/>
    </source>
</evidence>
<feature type="transmembrane region" description="Helical" evidence="1">
    <location>
        <begin position="243"/>
        <end position="264"/>
    </location>
</feature>
<proteinExistence type="predicted"/>
<gene>
    <name evidence="3" type="ORF">GCM10007854_30300</name>
</gene>
<evidence type="ECO:0000259" key="2">
    <source>
        <dbReference type="Pfam" id="PF01757"/>
    </source>
</evidence>
<comment type="caution">
    <text evidence="3">The sequence shown here is derived from an EMBL/GenBank/DDBJ whole genome shotgun (WGS) entry which is preliminary data.</text>
</comment>
<dbReference type="InterPro" id="IPR050879">
    <property type="entry name" value="Acyltransferase_3"/>
</dbReference>
<reference evidence="3" key="2">
    <citation type="submission" date="2023-01" db="EMBL/GenBank/DDBJ databases">
        <title>Draft genome sequence of Algimonas porphyrae strain NBRC 108216.</title>
        <authorList>
            <person name="Sun Q."/>
            <person name="Mori K."/>
        </authorList>
    </citation>
    <scope>NUCLEOTIDE SEQUENCE</scope>
    <source>
        <strain evidence="3">NBRC 108216</strain>
    </source>
</reference>
<keyword evidence="1" id="KW-0472">Membrane</keyword>
<keyword evidence="1" id="KW-0812">Transmembrane</keyword>
<dbReference type="Pfam" id="PF01757">
    <property type="entry name" value="Acyl_transf_3"/>
    <property type="match status" value="1"/>
</dbReference>
<keyword evidence="1" id="KW-1133">Transmembrane helix</keyword>
<sequence>MTTGDWKACTGSAMGTPMSIATPIAEGTRLNHVQALRGLAALLVLLAHMAQVEIRGTDRTILPESFDWGMMGVDLFFVISGFIMVFVTRNWRENHLHDRLARVGEFLFARVTRIYPLYWIVTLALFMVWMLRPDMVFSSSPNEPQIFNTVFLVPAYAYPLLEVGWTLVYEMGFYLLFGLLLLAPARWRPWGLLAWAAITLTGNLSGWQTGSAIAFHAFNPLVFEFLAGAATGLIFLRIKGDRIYGAILLAIGLAGLFMWFFSAVPFQDGWPRVLCLTLPSCAVLLGAAWMDRAGLRAPRFMVHLGDWSYALYLTHLLTLVLVARLWRKAGLEDVPSIVLLVVMGVAAILVAALTYRLIERPLLTLAKASRKRLFKERPSAAPAAR</sequence>
<feature type="transmembrane region" description="Helical" evidence="1">
    <location>
        <begin position="163"/>
        <end position="183"/>
    </location>
</feature>
<keyword evidence="4" id="KW-1185">Reference proteome</keyword>